<reference evidence="1 2" key="1">
    <citation type="submission" date="2020-04" db="EMBL/GenBank/DDBJ databases">
        <title>MicrobeNet Type strains.</title>
        <authorList>
            <person name="Nicholson A.C."/>
        </authorList>
    </citation>
    <scope>NUCLEOTIDE SEQUENCE [LARGE SCALE GENOMIC DNA]</scope>
    <source>
        <strain evidence="1 2">JCM 3332</strain>
    </source>
</reference>
<dbReference type="Proteomes" id="UP000570678">
    <property type="component" value="Unassembled WGS sequence"/>
</dbReference>
<sequence length="203" mass="22280">MMTLEISVTGRELDARAEQDLADRVMTALTGYDEAPEATMAKAREFTHVLIQQPRTWVTGGPATDTAPRYLVRLTVPGSWSGDPDFGKNIIPMITAAIAATETDTQRLNREPHCIVQIVGLREHCAGTLGRSTTSTELTRLMTQDFRDSGQLPVAPEGFTIDPTCGMQVEWATAQITYTLDGVDYAFCAPSCRKVFAEDHARD</sequence>
<dbReference type="RefSeq" id="WP_062979259.1">
    <property type="nucleotide sequence ID" value="NZ_JAAXOT010000009.1"/>
</dbReference>
<comment type="caution">
    <text evidence="1">The sequence shown here is derived from an EMBL/GenBank/DDBJ whole genome shotgun (WGS) entry which is preliminary data.</text>
</comment>
<organism evidence="1 2">
    <name type="scientific">Nocardia flavorosea</name>
    <dbReference type="NCBI Taxonomy" id="53429"/>
    <lineage>
        <taxon>Bacteria</taxon>
        <taxon>Bacillati</taxon>
        <taxon>Actinomycetota</taxon>
        <taxon>Actinomycetes</taxon>
        <taxon>Mycobacteriales</taxon>
        <taxon>Nocardiaceae</taxon>
        <taxon>Nocardia</taxon>
    </lineage>
</organism>
<dbReference type="AlphaFoldDB" id="A0A846YH43"/>
<gene>
    <name evidence="1" type="ORF">HGA15_18590</name>
</gene>
<keyword evidence="2" id="KW-1185">Reference proteome</keyword>
<protein>
    <submittedName>
        <fullName evidence="1">YHS domain-containing protein</fullName>
    </submittedName>
</protein>
<dbReference type="EMBL" id="JAAXOT010000009">
    <property type="protein sequence ID" value="NKY58115.1"/>
    <property type="molecule type" value="Genomic_DNA"/>
</dbReference>
<evidence type="ECO:0000313" key="1">
    <source>
        <dbReference type="EMBL" id="NKY58115.1"/>
    </source>
</evidence>
<proteinExistence type="predicted"/>
<name>A0A846YH43_9NOCA</name>
<accession>A0A846YH43</accession>
<evidence type="ECO:0000313" key="2">
    <source>
        <dbReference type="Proteomes" id="UP000570678"/>
    </source>
</evidence>